<dbReference type="GO" id="GO:0005546">
    <property type="term" value="F:phosphatidylinositol-4,5-bisphosphate binding"/>
    <property type="evidence" value="ECO:0000318"/>
    <property type="project" value="GO_Central"/>
</dbReference>
<reference evidence="8" key="1">
    <citation type="journal article" date="2002" name="Science">
        <title>The draft genome of Ciona intestinalis: insights into chordate and vertebrate origins.</title>
        <authorList>
            <person name="Dehal P."/>
            <person name="Satou Y."/>
            <person name="Campbell R.K."/>
            <person name="Chapman J."/>
            <person name="Degnan B."/>
            <person name="De Tomaso A."/>
            <person name="Davidson B."/>
            <person name="Di Gregorio A."/>
            <person name="Gelpke M."/>
            <person name="Goodstein D.M."/>
            <person name="Harafuji N."/>
            <person name="Hastings K.E."/>
            <person name="Ho I."/>
            <person name="Hotta K."/>
            <person name="Huang W."/>
            <person name="Kawashima T."/>
            <person name="Lemaire P."/>
            <person name="Martinez D."/>
            <person name="Meinertzhagen I.A."/>
            <person name="Necula S."/>
            <person name="Nonaka M."/>
            <person name="Putnam N."/>
            <person name="Rash S."/>
            <person name="Saiga H."/>
            <person name="Satake M."/>
            <person name="Terry A."/>
            <person name="Yamada L."/>
            <person name="Wang H.G."/>
            <person name="Awazu S."/>
            <person name="Azumi K."/>
            <person name="Boore J."/>
            <person name="Branno M."/>
            <person name="Chin-Bow S."/>
            <person name="DeSantis R."/>
            <person name="Doyle S."/>
            <person name="Francino P."/>
            <person name="Keys D.N."/>
            <person name="Haga S."/>
            <person name="Hayashi H."/>
            <person name="Hino K."/>
            <person name="Imai K.S."/>
            <person name="Inaba K."/>
            <person name="Kano S."/>
            <person name="Kobayashi K."/>
            <person name="Kobayashi M."/>
            <person name="Lee B.I."/>
            <person name="Makabe K.W."/>
            <person name="Manohar C."/>
            <person name="Matassi G."/>
            <person name="Medina M."/>
            <person name="Mochizuki Y."/>
            <person name="Mount S."/>
            <person name="Morishita T."/>
            <person name="Miura S."/>
            <person name="Nakayama A."/>
            <person name="Nishizaka S."/>
            <person name="Nomoto H."/>
            <person name="Ohta F."/>
            <person name="Oishi K."/>
            <person name="Rigoutsos I."/>
            <person name="Sano M."/>
            <person name="Sasaki A."/>
            <person name="Sasakura Y."/>
            <person name="Shoguchi E."/>
            <person name="Shin-i T."/>
            <person name="Spagnuolo A."/>
            <person name="Stainier D."/>
            <person name="Suzuki M.M."/>
            <person name="Tassy O."/>
            <person name="Takatori N."/>
            <person name="Tokuoka M."/>
            <person name="Yagi K."/>
            <person name="Yoshizaki F."/>
            <person name="Wada S."/>
            <person name="Zhang C."/>
            <person name="Hyatt P.D."/>
            <person name="Larimer F."/>
            <person name="Detter C."/>
            <person name="Doggett N."/>
            <person name="Glavina T."/>
            <person name="Hawkins T."/>
            <person name="Richardson P."/>
            <person name="Lucas S."/>
            <person name="Kohara Y."/>
            <person name="Levine M."/>
            <person name="Satoh N."/>
            <person name="Rokhsar D.S."/>
        </authorList>
    </citation>
    <scope>NUCLEOTIDE SEQUENCE [LARGE SCALE GENOMIC DNA]</scope>
</reference>
<dbReference type="AlphaFoldDB" id="F6W4W6"/>
<dbReference type="CDD" id="cd11288">
    <property type="entry name" value="gelsolin_S5_like"/>
    <property type="match status" value="1"/>
</dbReference>
<evidence type="ECO:0000256" key="5">
    <source>
        <dbReference type="SAM" id="MobiDB-lite"/>
    </source>
</evidence>
<feature type="domain" description="Gelsolin-like" evidence="6">
    <location>
        <begin position="573"/>
        <end position="648"/>
    </location>
</feature>
<keyword evidence="8" id="KW-1185">Reference proteome</keyword>
<dbReference type="SUPFAM" id="SSF55753">
    <property type="entry name" value="Actin depolymerizing proteins"/>
    <property type="match status" value="6"/>
</dbReference>
<dbReference type="PANTHER" id="PTHR11977">
    <property type="entry name" value="VILLIN"/>
    <property type="match status" value="1"/>
</dbReference>
<evidence type="ECO:0000313" key="7">
    <source>
        <dbReference type="Ensembl" id="ENSCINP00000004376.3"/>
    </source>
</evidence>
<dbReference type="GO" id="GO:0051015">
    <property type="term" value="F:actin filament binding"/>
    <property type="evidence" value="ECO:0000318"/>
    <property type="project" value="GO_Central"/>
</dbReference>
<evidence type="ECO:0000256" key="2">
    <source>
        <dbReference type="ARBA" id="ARBA00022467"/>
    </source>
</evidence>
<name>F6W4W6_CIOIN</name>
<reference evidence="7" key="2">
    <citation type="journal article" date="2008" name="Genome Biol.">
        <title>Improved genome assembly and evidence-based global gene model set for the chordate Ciona intestinalis: new insight into intron and operon populations.</title>
        <authorList>
            <person name="Satou Y."/>
            <person name="Mineta K."/>
            <person name="Ogasawara M."/>
            <person name="Sasakura Y."/>
            <person name="Shoguchi E."/>
            <person name="Ueno K."/>
            <person name="Yamada L."/>
            <person name="Matsumoto J."/>
            <person name="Wasserscheid J."/>
            <person name="Dewar K."/>
            <person name="Wiley G.B."/>
            <person name="Macmil S.L."/>
            <person name="Roe B.A."/>
            <person name="Zeller R.W."/>
            <person name="Hastings K.E."/>
            <person name="Lemaire P."/>
            <person name="Lindquist E."/>
            <person name="Endo T."/>
            <person name="Hotta K."/>
            <person name="Inaba K."/>
        </authorList>
    </citation>
    <scope>NUCLEOTIDE SEQUENCE [LARGE SCALE GENOMIC DNA]</scope>
    <source>
        <strain evidence="7">wild type</strain>
    </source>
</reference>
<dbReference type="HOGENOM" id="CLU_002568_3_2_1"/>
<dbReference type="InterPro" id="IPR007123">
    <property type="entry name" value="Gelsolin-like_dom"/>
</dbReference>
<protein>
    <recommendedName>
        <fullName evidence="6">Gelsolin-like domain-containing protein</fullName>
    </recommendedName>
</protein>
<feature type="domain" description="Gelsolin-like" evidence="6">
    <location>
        <begin position="3"/>
        <end position="50"/>
    </location>
</feature>
<feature type="compositionally biased region" description="Polar residues" evidence="5">
    <location>
        <begin position="607"/>
        <end position="618"/>
    </location>
</feature>
<dbReference type="InterPro" id="IPR007122">
    <property type="entry name" value="Villin/Gelsolin"/>
</dbReference>
<dbReference type="GO" id="GO:0051016">
    <property type="term" value="P:barbed-end actin filament capping"/>
    <property type="evidence" value="ECO:0000318"/>
    <property type="project" value="GO_Central"/>
</dbReference>
<dbReference type="GO" id="GO:0051014">
    <property type="term" value="P:actin filament severing"/>
    <property type="evidence" value="ECO:0000318"/>
    <property type="project" value="GO_Central"/>
</dbReference>
<dbReference type="InParanoid" id="F6W4W6"/>
<dbReference type="InterPro" id="IPR029006">
    <property type="entry name" value="ADF-H/Gelsolin-like_dom_sf"/>
</dbReference>
<keyword evidence="2" id="KW-0117">Actin capping</keyword>
<reference evidence="7" key="3">
    <citation type="submission" date="2025-08" db="UniProtKB">
        <authorList>
            <consortium name="Ensembl"/>
        </authorList>
    </citation>
    <scope>IDENTIFICATION</scope>
</reference>
<dbReference type="Proteomes" id="UP000008144">
    <property type="component" value="Chromosome 3"/>
</dbReference>
<dbReference type="STRING" id="7719.ENSCINP00000004376"/>
<dbReference type="Pfam" id="PF00626">
    <property type="entry name" value="Gelsolin"/>
    <property type="match status" value="5"/>
</dbReference>
<dbReference type="OMA" id="QKHIIYT"/>
<dbReference type="GO" id="GO:0015629">
    <property type="term" value="C:actin cytoskeleton"/>
    <property type="evidence" value="ECO:0000318"/>
    <property type="project" value="GO_Central"/>
</dbReference>
<proteinExistence type="inferred from homology"/>
<evidence type="ECO:0000256" key="4">
    <source>
        <dbReference type="ARBA" id="ARBA00023203"/>
    </source>
</evidence>
<feature type="domain" description="Gelsolin-like" evidence="6">
    <location>
        <begin position="349"/>
        <end position="430"/>
    </location>
</feature>
<dbReference type="FunFam" id="3.40.20.10:FF:000001">
    <property type="entry name" value="Gelsolin"/>
    <property type="match status" value="1"/>
</dbReference>
<dbReference type="GO" id="GO:0008154">
    <property type="term" value="P:actin polymerization or depolymerization"/>
    <property type="evidence" value="ECO:0000318"/>
    <property type="project" value="GO_Central"/>
</dbReference>
<keyword evidence="4" id="KW-0009">Actin-binding</keyword>
<evidence type="ECO:0000256" key="1">
    <source>
        <dbReference type="ARBA" id="ARBA00008418"/>
    </source>
</evidence>
<dbReference type="CDD" id="cd11291">
    <property type="entry name" value="gelsolin_S6_like"/>
    <property type="match status" value="1"/>
</dbReference>
<dbReference type="GO" id="GO:0005737">
    <property type="term" value="C:cytoplasm"/>
    <property type="evidence" value="ECO:0000318"/>
    <property type="project" value="GO_Central"/>
</dbReference>
<sequence length="662" mass="73538">AYDLHMWIGSKSSQDEYGSCAFHAVKLDDEYGGVPVQHRETEGYESSLFMGYFKPAIKYQEGGVASGFNHVEINDYSSVKRLLWVRGRRHVRANVVPLAWSSLNKSDCFVLDMGNTIYTWNGPKCNRFEALQATVVANDVRSNERAGKAKVKKLNTTKQLEEFLGPMVGSIAEGEPEPSRGSHNAKSISSCKLFKVSDDSGTMVTTLVSDKTPFKQSMLDGGNVYIISNKDAAQIFVWKGKSASKEERQEAMKNASEFIKQEGLPSHANITVMSQFSETPLFKMMFDDWQAINAQKGLGEIWSMNKIAKVAKVDFDASTLHIRPDLAAKHQLPDNGSGEVKIWRVEGSDKALVPKSTHGQFYGGDCYIVLYSYQPRGRQEYIIYYWIGSKATADEVTALPILTIKTDEEECAGAATQVRVMQNKEPPHMMMLFGGKPMIIYEGGTSRSGGQTEAASTRLFHVRSGFTERCRAIEVEAKCSSLNSNDSFLLITPTGSYAWAGLGASDAEKRECRELARSLGAATPKDVDEGSEPDEFFDILGGKMDYPNQPRTENDLVPPRLFEGSDASGNFVVEEVVGEWSQDDLNTDNVMMLDAWSGVYLWMGQDSSANEQEKSQQAAEDYLNSDPSSRDSSTPVYKIQQGNEPMSFKGFFQGWDHQLWAN</sequence>
<dbReference type="Ensembl" id="ENSCINT00000004376.3">
    <property type="protein sequence ID" value="ENSCINP00000004376.3"/>
    <property type="gene ID" value="ENSCING00000002141.3"/>
</dbReference>
<feature type="domain" description="Gelsolin-like" evidence="6">
    <location>
        <begin position="91"/>
        <end position="164"/>
    </location>
</feature>
<dbReference type="FunFam" id="3.40.20.10:FF:000005">
    <property type="entry name" value="Gelsolin"/>
    <property type="match status" value="1"/>
</dbReference>
<accession>F6W4W6</accession>
<evidence type="ECO:0000313" key="8">
    <source>
        <dbReference type="Proteomes" id="UP000008144"/>
    </source>
</evidence>
<dbReference type="PANTHER" id="PTHR11977:SF131">
    <property type="entry name" value="GELSOLIN-LIKE DOMAIN-CONTAINING PROTEIN"/>
    <property type="match status" value="1"/>
</dbReference>
<dbReference type="CDD" id="cd11293">
    <property type="entry name" value="gelsolin_S4_like"/>
    <property type="match status" value="1"/>
</dbReference>
<comment type="similarity">
    <text evidence="1">Belongs to the villin/gelsolin family.</text>
</comment>
<organism evidence="7 8">
    <name type="scientific">Ciona intestinalis</name>
    <name type="common">Transparent sea squirt</name>
    <name type="synonym">Ascidia intestinalis</name>
    <dbReference type="NCBI Taxonomy" id="7719"/>
    <lineage>
        <taxon>Eukaryota</taxon>
        <taxon>Metazoa</taxon>
        <taxon>Chordata</taxon>
        <taxon>Tunicata</taxon>
        <taxon>Ascidiacea</taxon>
        <taxon>Phlebobranchia</taxon>
        <taxon>Cionidae</taxon>
        <taxon>Ciona</taxon>
    </lineage>
</organism>
<evidence type="ECO:0000259" key="6">
    <source>
        <dbReference type="Pfam" id="PF00626"/>
    </source>
</evidence>
<evidence type="ECO:0000256" key="3">
    <source>
        <dbReference type="ARBA" id="ARBA00022737"/>
    </source>
</evidence>
<reference evidence="7" key="4">
    <citation type="submission" date="2025-09" db="UniProtKB">
        <authorList>
            <consortium name="Ensembl"/>
        </authorList>
    </citation>
    <scope>IDENTIFICATION</scope>
</reference>
<dbReference type="GeneTree" id="ENSGT00940000155591"/>
<dbReference type="PRINTS" id="PR00597">
    <property type="entry name" value="GELSOLIN"/>
</dbReference>
<dbReference type="SMART" id="SM00262">
    <property type="entry name" value="GEL"/>
    <property type="match status" value="6"/>
</dbReference>
<feature type="compositionally biased region" description="Polar residues" evidence="5">
    <location>
        <begin position="625"/>
        <end position="640"/>
    </location>
</feature>
<dbReference type="Gene3D" id="3.40.20.10">
    <property type="entry name" value="Severin"/>
    <property type="match status" value="6"/>
</dbReference>
<keyword evidence="3" id="KW-0677">Repeat</keyword>
<feature type="domain" description="Gelsolin-like" evidence="6">
    <location>
        <begin position="213"/>
        <end position="280"/>
    </location>
</feature>
<dbReference type="CDD" id="cd11292">
    <property type="entry name" value="gelsolin_S3_like"/>
    <property type="match status" value="1"/>
</dbReference>
<dbReference type="EMBL" id="EAAA01001617">
    <property type="status" value="NOT_ANNOTATED_CDS"/>
    <property type="molecule type" value="Genomic_DNA"/>
</dbReference>
<feature type="region of interest" description="Disordered" evidence="5">
    <location>
        <begin position="607"/>
        <end position="640"/>
    </location>
</feature>
<dbReference type="CDD" id="cd11289">
    <property type="entry name" value="gelsolin_S2_like"/>
    <property type="match status" value="1"/>
</dbReference>